<dbReference type="AlphaFoldDB" id="A0A1X2HGV4"/>
<dbReference type="Proteomes" id="UP000242180">
    <property type="component" value="Unassembled WGS sequence"/>
</dbReference>
<reference evidence="1 2" key="1">
    <citation type="submission" date="2016-07" db="EMBL/GenBank/DDBJ databases">
        <title>Pervasive Adenine N6-methylation of Active Genes in Fungi.</title>
        <authorList>
            <consortium name="DOE Joint Genome Institute"/>
            <person name="Mondo S.J."/>
            <person name="Dannebaum R.O."/>
            <person name="Kuo R.C."/>
            <person name="Labutti K."/>
            <person name="Haridas S."/>
            <person name="Kuo A."/>
            <person name="Salamov A."/>
            <person name="Ahrendt S.R."/>
            <person name="Lipzen A."/>
            <person name="Sullivan W."/>
            <person name="Andreopoulos W.B."/>
            <person name="Clum A."/>
            <person name="Lindquist E."/>
            <person name="Daum C."/>
            <person name="Ramamoorthy G.K."/>
            <person name="Gryganskyi A."/>
            <person name="Culley D."/>
            <person name="Magnuson J.K."/>
            <person name="James T.Y."/>
            <person name="O'Malley M.A."/>
            <person name="Stajich J.E."/>
            <person name="Spatafora J.W."/>
            <person name="Visel A."/>
            <person name="Grigoriev I.V."/>
        </authorList>
    </citation>
    <scope>NUCLEOTIDE SEQUENCE [LARGE SCALE GENOMIC DNA]</scope>
    <source>
        <strain evidence="1 2">NRRL 2496</strain>
    </source>
</reference>
<accession>A0A1X2HGV4</accession>
<evidence type="ECO:0000313" key="2">
    <source>
        <dbReference type="Proteomes" id="UP000242180"/>
    </source>
</evidence>
<dbReference type="EMBL" id="MCGN01000004">
    <property type="protein sequence ID" value="ORY98174.1"/>
    <property type="molecule type" value="Genomic_DNA"/>
</dbReference>
<organism evidence="1 2">
    <name type="scientific">Syncephalastrum racemosum</name>
    <name type="common">Filamentous fungus</name>
    <dbReference type="NCBI Taxonomy" id="13706"/>
    <lineage>
        <taxon>Eukaryota</taxon>
        <taxon>Fungi</taxon>
        <taxon>Fungi incertae sedis</taxon>
        <taxon>Mucoromycota</taxon>
        <taxon>Mucoromycotina</taxon>
        <taxon>Mucoromycetes</taxon>
        <taxon>Mucorales</taxon>
        <taxon>Syncephalastraceae</taxon>
        <taxon>Syncephalastrum</taxon>
    </lineage>
</organism>
<gene>
    <name evidence="1" type="ORF">BCR43DRAFT_263347</name>
</gene>
<proteinExistence type="predicted"/>
<dbReference type="InParanoid" id="A0A1X2HGV4"/>
<sequence>MSKDYIHAMTRGSFWSARGFSAIHVQYTRATPRVYDQAKGFYLRHQERRHHCSHATVARYVCETQTERRGAIIGLKSYTRGAKEDIAGHTILERGMKQTMNEGKSESKHLLQSTASKRHQSTEEAKDYYIILVDDIFHSHLLSSQKCENSVRASTAEKSKRRFHELAWRKSSGHSGNTKCCMSARIGVSALSFHSFPLPNTSSAPTLSRRPSPQHPLDSPPAALCSDVFPFPPAHPLSAVVTIRILCFPLPPYLSFMPTYACLGSCLFHVGQL</sequence>
<protein>
    <submittedName>
        <fullName evidence="1">Uncharacterized protein</fullName>
    </submittedName>
</protein>
<evidence type="ECO:0000313" key="1">
    <source>
        <dbReference type="EMBL" id="ORY98174.1"/>
    </source>
</evidence>
<comment type="caution">
    <text evidence="1">The sequence shown here is derived from an EMBL/GenBank/DDBJ whole genome shotgun (WGS) entry which is preliminary data.</text>
</comment>
<name>A0A1X2HGV4_SYNRA</name>
<keyword evidence="2" id="KW-1185">Reference proteome</keyword>